<feature type="region of interest" description="Disordered" evidence="7">
    <location>
        <begin position="733"/>
        <end position="759"/>
    </location>
</feature>
<keyword evidence="4" id="KW-0862">Zinc</keyword>
<dbReference type="PROSITE" id="PS50235">
    <property type="entry name" value="USP_3"/>
    <property type="match status" value="1"/>
</dbReference>
<name>A0A0K2TD75_LEPSM</name>
<dbReference type="InterPro" id="IPR013083">
    <property type="entry name" value="Znf_RING/FYVE/PHD"/>
</dbReference>
<keyword evidence="6" id="KW-0833">Ubl conjugation pathway</keyword>
<feature type="region of interest" description="Disordered" evidence="7">
    <location>
        <begin position="501"/>
        <end position="554"/>
    </location>
</feature>
<dbReference type="PANTHER" id="PTHR21646:SF39">
    <property type="entry name" value="UBIQUITIN CARBOXYL-TERMINAL HYDROLASE 16"/>
    <property type="match status" value="1"/>
</dbReference>
<keyword evidence="2" id="KW-0479">Metal-binding</keyword>
<dbReference type="EMBL" id="HACA01006176">
    <property type="protein sequence ID" value="CDW23537.1"/>
    <property type="molecule type" value="Transcribed_RNA"/>
</dbReference>
<evidence type="ECO:0000256" key="2">
    <source>
        <dbReference type="ARBA" id="ARBA00022723"/>
    </source>
</evidence>
<dbReference type="GO" id="GO:0004843">
    <property type="term" value="F:cysteine-type deubiquitinase activity"/>
    <property type="evidence" value="ECO:0007669"/>
    <property type="project" value="UniProtKB-UniRule"/>
</dbReference>
<dbReference type="InterPro" id="IPR028889">
    <property type="entry name" value="USP"/>
</dbReference>
<keyword evidence="6" id="KW-0788">Thiol protease</keyword>
<dbReference type="InterPro" id="IPR018200">
    <property type="entry name" value="USP_CS"/>
</dbReference>
<feature type="compositionally biased region" description="Basic residues" evidence="7">
    <location>
        <begin position="409"/>
        <end position="427"/>
    </location>
</feature>
<evidence type="ECO:0000256" key="3">
    <source>
        <dbReference type="ARBA" id="ARBA00022771"/>
    </source>
</evidence>
<evidence type="ECO:0000256" key="4">
    <source>
        <dbReference type="ARBA" id="ARBA00022833"/>
    </source>
</evidence>
<dbReference type="InterPro" id="IPR038765">
    <property type="entry name" value="Papain-like_cys_pep_sf"/>
</dbReference>
<evidence type="ECO:0000256" key="5">
    <source>
        <dbReference type="PROSITE-ProRule" id="PRU00502"/>
    </source>
</evidence>
<protein>
    <recommendedName>
        <fullName evidence="6">Ubiquitin carboxyl-terminal hydrolase</fullName>
        <ecNumber evidence="6">3.4.19.12</ecNumber>
    </recommendedName>
</protein>
<organism evidence="10">
    <name type="scientific">Lepeophtheirus salmonis</name>
    <name type="common">Salmon louse</name>
    <name type="synonym">Caligus salmonis</name>
    <dbReference type="NCBI Taxonomy" id="72036"/>
    <lineage>
        <taxon>Eukaryota</taxon>
        <taxon>Metazoa</taxon>
        <taxon>Ecdysozoa</taxon>
        <taxon>Arthropoda</taxon>
        <taxon>Crustacea</taxon>
        <taxon>Multicrustacea</taxon>
        <taxon>Hexanauplia</taxon>
        <taxon>Copepoda</taxon>
        <taxon>Siphonostomatoida</taxon>
        <taxon>Caligidae</taxon>
        <taxon>Lepeophtheirus</taxon>
    </lineage>
</organism>
<dbReference type="Gene3D" id="3.30.40.10">
    <property type="entry name" value="Zinc/RING finger domain, C3HC4 (zinc finger)"/>
    <property type="match status" value="1"/>
</dbReference>
<dbReference type="GO" id="GO:0006508">
    <property type="term" value="P:proteolysis"/>
    <property type="evidence" value="ECO:0007669"/>
    <property type="project" value="UniProtKB-KW"/>
</dbReference>
<dbReference type="Pfam" id="PF00443">
    <property type="entry name" value="UCH"/>
    <property type="match status" value="1"/>
</dbReference>
<dbReference type="InterPro" id="IPR001607">
    <property type="entry name" value="Znf_UBP"/>
</dbReference>
<dbReference type="SUPFAM" id="SSF54001">
    <property type="entry name" value="Cysteine proteinases"/>
    <property type="match status" value="1"/>
</dbReference>
<evidence type="ECO:0000313" key="10">
    <source>
        <dbReference type="EMBL" id="CDW23537.1"/>
    </source>
</evidence>
<sequence>MGSGRKRSKQRGPYEEEDRSCSTPSDLENEESLMEEVKCTHAAACVSERKVRKALSPSFVQIGGSCSECKRLKSIPKKNDPFWMCLDCGRQFCSEHKTTHFEAPRSEHPHCIALDLEEWIISCTLCQISNLSPDTSKKLRDVFERVKHIKANKKKTPLAQSNPSSTLPTKLPKVRGLSNLGNTCFFNAVMQCLTQSHPLLHILDLHSQKGAPFKTGKLLDGESLNLQLEDSGPLTLSLAAFLKEMNSMGGKSGAYNPSQLFGRISHRSPQFRGFHQEDSHELLRHLMEGVKTEEVNRQKTSVLKHYGLADKASRVSLHEKTRKRLQSCNRYTNHTIVDQLFGGHLVSTILCEVCHNSSQIFEPFLDISLPLIEEKPTRPNKFDDDETKSSLSCFGSKKGNNETGPRNKFQLKKEKRNAKKEMRKNKKKNKTIALEEIEEKIDEEKPDVSINIKENEDVVAINVNGDLDEAMNTADTVVSETTEIVPLDKKNVGKNSQNIITTLNDEGKQSNSSKLRPKDGNEEDDEDDDASANDDDWEWYTDTQDEKTSTDQGEEVVNLDDKVSGNVNASESVCDINSCEPHIREDSGDSSNADVEDNIDFNHPRANTHYRSFSICQDSYNPDSLHLDPRMQELSRNVRRLSVQASAFEDISDRMQQEYTVTYDDNGNEIENEDFQVQNDWIARSLTSIAPRYTSRSPGECSIYSCLAQFTSPELLTGNNKWACDKCTLNQSERKKNRNERNSSSPEQDSSSDPDAPKTVYSNASKQLSIFSPPFILTLHLKRFQQTMCSLKKINKHVDFPLVLDLAPFCSSAAVSTSTIEAGQESVKYYLFGLISHSGRLHGGHYTAYVRVRPRDCSKDFSRFYSTCAVKNDEINDLLEEIERKFKEYSKKMSQNIYISDSEETNDAPDSKDGPMEPCKWYHVSDSVVTEVSEEKVLKSQAYILFYERFL</sequence>
<dbReference type="OrthoDB" id="2020758at2759"/>
<accession>A0A0K2TD75</accession>
<dbReference type="EC" id="3.4.19.12" evidence="6"/>
<keyword evidence="6" id="KW-0378">Hydrolase</keyword>
<proteinExistence type="inferred from homology"/>
<comment type="similarity">
    <text evidence="6">Belongs to the peptidase C19 family.</text>
</comment>
<dbReference type="PROSITE" id="PS50271">
    <property type="entry name" value="ZF_UBP"/>
    <property type="match status" value="1"/>
</dbReference>
<feature type="domain" description="UBP-type" evidence="9">
    <location>
        <begin position="37"/>
        <end position="153"/>
    </location>
</feature>
<dbReference type="PROSITE" id="PS00972">
    <property type="entry name" value="USP_1"/>
    <property type="match status" value="1"/>
</dbReference>
<dbReference type="InterPro" id="IPR050185">
    <property type="entry name" value="Ub_carboxyl-term_hydrolase"/>
</dbReference>
<dbReference type="GO" id="GO:0016579">
    <property type="term" value="P:protein deubiquitination"/>
    <property type="evidence" value="ECO:0007669"/>
    <property type="project" value="InterPro"/>
</dbReference>
<evidence type="ECO:0000256" key="1">
    <source>
        <dbReference type="ARBA" id="ARBA00000707"/>
    </source>
</evidence>
<dbReference type="Pfam" id="PF02148">
    <property type="entry name" value="zf-UBP"/>
    <property type="match status" value="1"/>
</dbReference>
<dbReference type="PANTHER" id="PTHR21646">
    <property type="entry name" value="UBIQUITIN CARBOXYL-TERMINAL HYDROLASE"/>
    <property type="match status" value="1"/>
</dbReference>
<reference evidence="10" key="1">
    <citation type="submission" date="2014-05" db="EMBL/GenBank/DDBJ databases">
        <authorList>
            <person name="Chronopoulou M."/>
        </authorList>
    </citation>
    <scope>NUCLEOTIDE SEQUENCE</scope>
    <source>
        <tissue evidence="10">Whole organism</tissue>
    </source>
</reference>
<evidence type="ECO:0000259" key="9">
    <source>
        <dbReference type="PROSITE" id="PS50271"/>
    </source>
</evidence>
<feature type="domain" description="USP" evidence="8">
    <location>
        <begin position="175"/>
        <end position="950"/>
    </location>
</feature>
<dbReference type="PROSITE" id="PS00973">
    <property type="entry name" value="USP_2"/>
    <property type="match status" value="1"/>
</dbReference>
<evidence type="ECO:0000259" key="8">
    <source>
        <dbReference type="PROSITE" id="PS50235"/>
    </source>
</evidence>
<feature type="compositionally biased region" description="Low complexity" evidence="7">
    <location>
        <begin position="743"/>
        <end position="754"/>
    </location>
</feature>
<keyword evidence="3 5" id="KW-0863">Zinc-finger</keyword>
<keyword evidence="6" id="KW-0645">Protease</keyword>
<dbReference type="Gene3D" id="3.90.70.10">
    <property type="entry name" value="Cysteine proteinases"/>
    <property type="match status" value="2"/>
</dbReference>
<dbReference type="AlphaFoldDB" id="A0A0K2TD75"/>
<comment type="catalytic activity">
    <reaction evidence="1 6">
        <text>Thiol-dependent hydrolysis of ester, thioester, amide, peptide and isopeptide bonds formed by the C-terminal Gly of ubiquitin (a 76-residue protein attached to proteins as an intracellular targeting signal).</text>
        <dbReference type="EC" id="3.4.19.12"/>
    </reaction>
</comment>
<evidence type="ECO:0000256" key="7">
    <source>
        <dbReference type="SAM" id="MobiDB-lite"/>
    </source>
</evidence>
<feature type="compositionally biased region" description="Basic residues" evidence="7">
    <location>
        <begin position="1"/>
        <end position="10"/>
    </location>
</feature>
<feature type="region of interest" description="Disordered" evidence="7">
    <location>
        <begin position="1"/>
        <end position="29"/>
    </location>
</feature>
<evidence type="ECO:0000256" key="6">
    <source>
        <dbReference type="RuleBase" id="RU366025"/>
    </source>
</evidence>
<dbReference type="EMBL" id="HACA01006175">
    <property type="protein sequence ID" value="CDW23536.1"/>
    <property type="molecule type" value="Transcribed_RNA"/>
</dbReference>
<feature type="region of interest" description="Disordered" evidence="7">
    <location>
        <begin position="377"/>
        <end position="427"/>
    </location>
</feature>
<feature type="compositionally biased region" description="Acidic residues" evidence="7">
    <location>
        <begin position="521"/>
        <end position="539"/>
    </location>
</feature>
<dbReference type="InterPro" id="IPR001394">
    <property type="entry name" value="Peptidase_C19_UCH"/>
</dbReference>
<dbReference type="SUPFAM" id="SSF57850">
    <property type="entry name" value="RING/U-box"/>
    <property type="match status" value="1"/>
</dbReference>
<dbReference type="GO" id="GO:0008270">
    <property type="term" value="F:zinc ion binding"/>
    <property type="evidence" value="ECO:0007669"/>
    <property type="project" value="UniProtKB-KW"/>
</dbReference>
<feature type="compositionally biased region" description="Polar residues" evidence="7">
    <location>
        <begin position="501"/>
        <end position="514"/>
    </location>
</feature>